<organism evidence="25 27">
    <name type="scientific">Ignatzschineria cameli</name>
    <dbReference type="NCBI Taxonomy" id="2182793"/>
    <lineage>
        <taxon>Bacteria</taxon>
        <taxon>Pseudomonadati</taxon>
        <taxon>Pseudomonadota</taxon>
        <taxon>Gammaproteobacteria</taxon>
        <taxon>Cardiobacteriales</taxon>
        <taxon>Ignatzschineriaceae</taxon>
        <taxon>Ignatzschineria</taxon>
    </lineage>
</organism>
<dbReference type="OrthoDB" id="9796011at2"/>
<evidence type="ECO:0000256" key="16">
    <source>
        <dbReference type="ARBA" id="ARBA00023098"/>
    </source>
</evidence>
<keyword evidence="9 24" id="KW-0812">Transmembrane</keyword>
<dbReference type="RefSeq" id="WP_109201388.1">
    <property type="nucleotide sequence ID" value="NZ_QEWS01000003.1"/>
</dbReference>
<dbReference type="Proteomes" id="UP000245217">
    <property type="component" value="Unassembled WGS sequence"/>
</dbReference>
<comment type="catalytic activity">
    <reaction evidence="24">
        <text>a 1,2-diacyl-sn-glycerol + ATP = a 1,2-diacyl-sn-glycero-3-phosphate + ADP + H(+)</text>
        <dbReference type="Rhea" id="RHEA:10272"/>
        <dbReference type="ChEBI" id="CHEBI:15378"/>
        <dbReference type="ChEBI" id="CHEBI:17815"/>
        <dbReference type="ChEBI" id="CHEBI:30616"/>
        <dbReference type="ChEBI" id="CHEBI:58608"/>
        <dbReference type="ChEBI" id="CHEBI:456216"/>
        <dbReference type="EC" id="2.7.1.107"/>
    </reaction>
</comment>
<evidence type="ECO:0000313" key="26">
    <source>
        <dbReference type="EMBL" id="PWD93064.1"/>
    </source>
</evidence>
<comment type="function">
    <text evidence="24">Catalyzes the ATP-dependent phosphorylation of sn-l,2-diacylglycerol (DAG) to phosphatidic acid. Involved in the recycling of diacylglycerol produced as a by-product during membrane-derived oligosaccharide (MDO) biosynthesis.</text>
</comment>
<dbReference type="GO" id="GO:0005886">
    <property type="term" value="C:plasma membrane"/>
    <property type="evidence" value="ECO:0007669"/>
    <property type="project" value="UniProtKB-SubCell"/>
</dbReference>
<evidence type="ECO:0000256" key="11">
    <source>
        <dbReference type="ARBA" id="ARBA00022741"/>
    </source>
</evidence>
<keyword evidence="13 22" id="KW-0067">ATP-binding</keyword>
<evidence type="ECO:0000256" key="1">
    <source>
        <dbReference type="ARBA" id="ARBA00004429"/>
    </source>
</evidence>
<keyword evidence="18" id="KW-0594">Phospholipid biosynthesis</keyword>
<evidence type="ECO:0000256" key="18">
    <source>
        <dbReference type="ARBA" id="ARBA00023209"/>
    </source>
</evidence>
<evidence type="ECO:0000313" key="27">
    <source>
        <dbReference type="Proteomes" id="UP000245059"/>
    </source>
</evidence>
<evidence type="ECO:0000256" key="21">
    <source>
        <dbReference type="PIRSR" id="PIRSR600829-2"/>
    </source>
</evidence>
<evidence type="ECO:0000256" key="9">
    <source>
        <dbReference type="ARBA" id="ARBA00022692"/>
    </source>
</evidence>
<dbReference type="GO" id="GO:0046872">
    <property type="term" value="F:metal ion binding"/>
    <property type="evidence" value="ECO:0007669"/>
    <property type="project" value="UniProtKB-KW"/>
</dbReference>
<keyword evidence="12 24" id="KW-0418">Kinase</keyword>
<keyword evidence="5" id="KW-1003">Cell membrane</keyword>
<dbReference type="Proteomes" id="UP000245059">
    <property type="component" value="Unassembled WGS sequence"/>
</dbReference>
<keyword evidence="6" id="KW-0444">Lipid biosynthesis</keyword>
<dbReference type="Pfam" id="PF01219">
    <property type="entry name" value="DAGK_prokar"/>
    <property type="match status" value="1"/>
</dbReference>
<accession>A0A2U2ASV6</accession>
<keyword evidence="16 24" id="KW-0443">Lipid metabolism</keyword>
<feature type="binding site" evidence="22">
    <location>
        <position position="22"/>
    </location>
    <ligand>
        <name>ATP</name>
        <dbReference type="ChEBI" id="CHEBI:30616"/>
    </ligand>
</feature>
<dbReference type="PANTHER" id="PTHR34299">
    <property type="entry name" value="DIACYLGLYCEROL KINASE"/>
    <property type="match status" value="1"/>
</dbReference>
<evidence type="ECO:0000256" key="23">
    <source>
        <dbReference type="PIRSR" id="PIRSR600829-4"/>
    </source>
</evidence>
<feature type="binding site" evidence="22">
    <location>
        <begin position="91"/>
        <end position="93"/>
    </location>
    <ligand>
        <name>ATP</name>
        <dbReference type="ChEBI" id="CHEBI:30616"/>
    </ligand>
</feature>
<feature type="binding site" evidence="22">
    <location>
        <position position="15"/>
    </location>
    <ligand>
        <name>ATP</name>
        <dbReference type="ChEBI" id="CHEBI:30616"/>
    </ligand>
</feature>
<comment type="caution">
    <text evidence="25">The sequence shown here is derived from an EMBL/GenBank/DDBJ whole genome shotgun (WGS) entry which is preliminary data.</text>
</comment>
<proteinExistence type="inferred from homology"/>
<evidence type="ECO:0000313" key="25">
    <source>
        <dbReference type="EMBL" id="PWD87818.1"/>
    </source>
</evidence>
<dbReference type="GO" id="GO:0005524">
    <property type="term" value="F:ATP binding"/>
    <property type="evidence" value="ECO:0007669"/>
    <property type="project" value="UniProtKB-KW"/>
</dbReference>
<comment type="similarity">
    <text evidence="2 24">Belongs to the bacterial diacylglycerol kinase family.</text>
</comment>
<name>A0A2U2ASV6_9GAMM</name>
<dbReference type="InterPro" id="IPR033718">
    <property type="entry name" value="DAGK_prok"/>
</dbReference>
<feature type="binding site" evidence="21">
    <location>
        <position position="15"/>
    </location>
    <ligand>
        <name>substrate</name>
    </ligand>
</feature>
<evidence type="ECO:0000256" key="13">
    <source>
        <dbReference type="ARBA" id="ARBA00022840"/>
    </source>
</evidence>
<dbReference type="InterPro" id="IPR000829">
    <property type="entry name" value="DAGK"/>
</dbReference>
<feature type="binding site" evidence="22">
    <location>
        <position position="82"/>
    </location>
    <ligand>
        <name>ATP</name>
        <dbReference type="ChEBI" id="CHEBI:30616"/>
    </ligand>
</feature>
<comment type="subcellular location">
    <subcellularLocation>
        <location evidence="1 24">Cell inner membrane</location>
        <topology evidence="1 24">Multi-pass membrane protein</topology>
    </subcellularLocation>
</comment>
<dbReference type="GO" id="GO:0006654">
    <property type="term" value="P:phosphatidic acid biosynthetic process"/>
    <property type="evidence" value="ECO:0007669"/>
    <property type="project" value="InterPro"/>
</dbReference>
<comment type="caution">
    <text evidence="24">Lacks conserved residue(s) required for the propagation of feature annotation.</text>
</comment>
<sequence>MTQKMNKPDRKGLARIVAATRYSIKGLQAAYRNEEAIRQELLAGIVVIPMAFVIAENGVELALLLGSAILIFLMELINSAIESVVDRISLEHHPLSGQAKDIGSALVMVALLLFAVVWLAILFY</sequence>
<feature type="binding site" evidence="21">
    <location>
        <position position="75"/>
    </location>
    <ligand>
        <name>substrate</name>
    </ligand>
</feature>
<feature type="binding site" evidence="22">
    <location>
        <position position="34"/>
    </location>
    <ligand>
        <name>ATP</name>
        <dbReference type="ChEBI" id="CHEBI:30616"/>
    </ligand>
</feature>
<evidence type="ECO:0000256" key="6">
    <source>
        <dbReference type="ARBA" id="ARBA00022516"/>
    </source>
</evidence>
<evidence type="ECO:0000256" key="10">
    <source>
        <dbReference type="ARBA" id="ARBA00022723"/>
    </source>
</evidence>
<feature type="transmembrane region" description="Helical" evidence="24">
    <location>
        <begin position="61"/>
        <end position="81"/>
    </location>
</feature>
<dbReference type="PANTHER" id="PTHR34299:SF1">
    <property type="entry name" value="DIACYLGLYCEROL KINASE"/>
    <property type="match status" value="1"/>
</dbReference>
<reference evidence="25" key="1">
    <citation type="journal article" date="2018" name="Genome Announc.">
        <title>Ignatzschineria cameli sp. nov., isolated from necrotic foot tissue of dromedaries (Camelus dromedarius) and associated maggots (Wohlfahrtia species) in Dubai.</title>
        <authorList>
            <person name="Tsang C.C."/>
            <person name="Tang J.Y."/>
            <person name="Fong J.Y."/>
            <person name="Kinne J."/>
            <person name="Lee H.H."/>
            <person name="Joseph M."/>
            <person name="Jose S."/>
            <person name="Schuster R.K."/>
            <person name="Tang Y."/>
            <person name="Sivakumar S."/>
            <person name="Chen J.H."/>
            <person name="Teng J.L."/>
            <person name="Lau S.K."/>
            <person name="Wernery U."/>
            <person name="Woo P.C."/>
        </authorList>
    </citation>
    <scope>NUCLEOTIDE SEQUENCE</scope>
    <source>
        <strain evidence="25">UAE-HKU57</strain>
        <strain evidence="26">UAE-HKU58</strain>
    </source>
</reference>
<evidence type="ECO:0000256" key="14">
    <source>
        <dbReference type="ARBA" id="ARBA00022842"/>
    </source>
</evidence>
<reference evidence="27 28" key="2">
    <citation type="submission" date="2018-05" db="EMBL/GenBank/DDBJ databases">
        <title>Ignatzschineria dubaiensis sp. nov., isolated from necrotic foot tissues of dromedaries (Camelus dromedarius) and associated maggots in Dubai, United Arab Emirates.</title>
        <authorList>
            <person name="Tsang C.C."/>
            <person name="Tang J.Y.M."/>
            <person name="Fong J.Y.H."/>
            <person name="Kinne J."/>
            <person name="Lee H.H."/>
            <person name="Joseph M."/>
            <person name="Jose S."/>
            <person name="Schuster R.K."/>
            <person name="Tang Y."/>
            <person name="Sivakumar S."/>
            <person name="Chen J.H.K."/>
            <person name="Teng J.L.L."/>
            <person name="Lau S.K.P."/>
            <person name="Wernery U."/>
            <person name="Woo P.C.Y."/>
        </authorList>
    </citation>
    <scope>NUCLEOTIDE SEQUENCE [LARGE SCALE GENOMIC DNA]</scope>
    <source>
        <strain evidence="27">UAE-HKU57</strain>
        <strain evidence="28">UAE-HKU58</strain>
    </source>
</reference>
<evidence type="ECO:0000256" key="24">
    <source>
        <dbReference type="RuleBase" id="RU363065"/>
    </source>
</evidence>
<dbReference type="EMBL" id="QEWV01000003">
    <property type="protein sequence ID" value="PWD93064.1"/>
    <property type="molecule type" value="Genomic_DNA"/>
</dbReference>
<dbReference type="InterPro" id="IPR036945">
    <property type="entry name" value="DAGK_sf"/>
</dbReference>
<dbReference type="GO" id="GO:0004143">
    <property type="term" value="F:ATP-dependent diacylglycerol kinase activity"/>
    <property type="evidence" value="ECO:0007669"/>
    <property type="project" value="UniProtKB-EC"/>
</dbReference>
<evidence type="ECO:0000256" key="5">
    <source>
        <dbReference type="ARBA" id="ARBA00022475"/>
    </source>
</evidence>
<keyword evidence="19 24" id="KW-1208">Phospholipid metabolism</keyword>
<dbReference type="PROSITE" id="PS01069">
    <property type="entry name" value="DAGK_PROKAR"/>
    <property type="match status" value="1"/>
</dbReference>
<feature type="binding site" evidence="21">
    <location>
        <position position="104"/>
    </location>
    <ligand>
        <name>substrate</name>
    </ligand>
</feature>
<evidence type="ECO:0000256" key="20">
    <source>
        <dbReference type="PIRSR" id="PIRSR600829-1"/>
    </source>
</evidence>
<evidence type="ECO:0000256" key="22">
    <source>
        <dbReference type="PIRSR" id="PIRSR600829-3"/>
    </source>
</evidence>
<keyword evidence="15 24" id="KW-1133">Transmembrane helix</keyword>
<feature type="binding site" evidence="23">
    <location>
        <position position="82"/>
    </location>
    <ligand>
        <name>a divalent metal cation</name>
        <dbReference type="ChEBI" id="CHEBI:60240"/>
    </ligand>
</feature>
<keyword evidence="8 24" id="KW-0808">Transferase</keyword>
<dbReference type="AlphaFoldDB" id="A0A2U2ASV6"/>
<feature type="binding site" evidence="22">
    <location>
        <begin position="100"/>
        <end position="101"/>
    </location>
    <ligand>
        <name>ATP</name>
        <dbReference type="ChEBI" id="CHEBI:30616"/>
    </ligand>
</feature>
<comment type="cofactor">
    <cofactor evidence="23">
        <name>Mg(2+)</name>
        <dbReference type="ChEBI" id="CHEBI:18420"/>
    </cofactor>
    <text evidence="23">Mn(2+), Zn(2+), Cd(2+) and Co(2+) support activity to lesser extents.</text>
</comment>
<dbReference type="CDD" id="cd14264">
    <property type="entry name" value="DAGK_IM"/>
    <property type="match status" value="1"/>
</dbReference>
<evidence type="ECO:0000256" key="8">
    <source>
        <dbReference type="ARBA" id="ARBA00022679"/>
    </source>
</evidence>
<keyword evidence="10 23" id="KW-0479">Metal-binding</keyword>
<keyword evidence="11 22" id="KW-0547">Nucleotide-binding</keyword>
<dbReference type="EC" id="2.7.1.107" evidence="3 24"/>
<gene>
    <name evidence="25" type="ORF">DC077_00600</name>
    <name evidence="26" type="ORF">DC078_04395</name>
</gene>
<feature type="transmembrane region" description="Helical" evidence="24">
    <location>
        <begin position="102"/>
        <end position="123"/>
    </location>
</feature>
<evidence type="ECO:0000256" key="2">
    <source>
        <dbReference type="ARBA" id="ARBA00005967"/>
    </source>
</evidence>
<keyword evidence="28" id="KW-1185">Reference proteome</keyword>
<protein>
    <recommendedName>
        <fullName evidence="4 24">Diacylglycerol kinase</fullName>
        <ecNumber evidence="3 24">2.7.1.107</ecNumber>
    </recommendedName>
</protein>
<evidence type="ECO:0000256" key="7">
    <source>
        <dbReference type="ARBA" id="ARBA00022519"/>
    </source>
</evidence>
<evidence type="ECO:0000256" key="12">
    <source>
        <dbReference type="ARBA" id="ARBA00022777"/>
    </source>
</evidence>
<keyword evidence="7 24" id="KW-0997">Cell inner membrane</keyword>
<feature type="active site" description="Proton acceptor" evidence="20">
    <location>
        <position position="75"/>
    </location>
</feature>
<dbReference type="Gene3D" id="1.10.287.3610">
    <property type="match status" value="1"/>
</dbReference>
<dbReference type="EMBL" id="QEWW01000001">
    <property type="protein sequence ID" value="PWD87818.1"/>
    <property type="molecule type" value="Genomic_DNA"/>
</dbReference>
<feature type="binding site" evidence="21">
    <location>
        <begin position="36"/>
        <end position="40"/>
    </location>
    <ligand>
        <name>substrate</name>
    </ligand>
</feature>
<evidence type="ECO:0000256" key="17">
    <source>
        <dbReference type="ARBA" id="ARBA00023136"/>
    </source>
</evidence>
<evidence type="ECO:0000256" key="4">
    <source>
        <dbReference type="ARBA" id="ARBA00017575"/>
    </source>
</evidence>
<keyword evidence="14 23" id="KW-0460">Magnesium</keyword>
<evidence type="ECO:0000256" key="19">
    <source>
        <dbReference type="ARBA" id="ARBA00023264"/>
    </source>
</evidence>
<evidence type="ECO:0000256" key="15">
    <source>
        <dbReference type="ARBA" id="ARBA00022989"/>
    </source>
</evidence>
<evidence type="ECO:0000313" key="28">
    <source>
        <dbReference type="Proteomes" id="UP000245217"/>
    </source>
</evidence>
<keyword evidence="17 24" id="KW-0472">Membrane</keyword>
<evidence type="ECO:0000256" key="3">
    <source>
        <dbReference type="ARBA" id="ARBA00012133"/>
    </source>
</evidence>
<feature type="binding site" evidence="23">
    <location>
        <position position="34"/>
    </location>
    <ligand>
        <name>a divalent metal cation</name>
        <dbReference type="ChEBI" id="CHEBI:60240"/>
    </ligand>
</feature>